<dbReference type="OrthoDB" id="712316at2"/>
<reference evidence="6 7" key="1">
    <citation type="submission" date="2019-09" db="EMBL/GenBank/DDBJ databases">
        <title>Genomes of Cryomorphaceae.</title>
        <authorList>
            <person name="Bowman J.P."/>
        </authorList>
    </citation>
    <scope>NUCLEOTIDE SEQUENCE [LARGE SCALE GENOMIC DNA]</scope>
    <source>
        <strain evidence="6 7">KCTC 52047</strain>
    </source>
</reference>
<name>A0A6N6M840_9FLAO</name>
<comment type="caution">
    <text evidence="6">The sequence shown here is derived from an EMBL/GenBank/DDBJ whole genome shotgun (WGS) entry which is preliminary data.</text>
</comment>
<keyword evidence="7" id="KW-1185">Reference proteome</keyword>
<evidence type="ECO:0000256" key="1">
    <source>
        <dbReference type="ARBA" id="ARBA00004442"/>
    </source>
</evidence>
<evidence type="ECO:0000313" key="6">
    <source>
        <dbReference type="EMBL" id="KAB1064810.1"/>
    </source>
</evidence>
<dbReference type="PANTHER" id="PTHR30026:SF20">
    <property type="entry name" value="OUTER MEMBRANE PROTEIN TOLC"/>
    <property type="match status" value="1"/>
</dbReference>
<keyword evidence="3" id="KW-0812">Transmembrane</keyword>
<gene>
    <name evidence="6" type="ORF">F3059_05490</name>
</gene>
<comment type="subcellular location">
    <subcellularLocation>
        <location evidence="1">Cell outer membrane</location>
    </subcellularLocation>
</comment>
<dbReference type="GO" id="GO:0015288">
    <property type="term" value="F:porin activity"/>
    <property type="evidence" value="ECO:0007669"/>
    <property type="project" value="TreeGrafter"/>
</dbReference>
<dbReference type="GO" id="GO:0009279">
    <property type="term" value="C:cell outer membrane"/>
    <property type="evidence" value="ECO:0007669"/>
    <property type="project" value="UniProtKB-SubCell"/>
</dbReference>
<dbReference type="SUPFAM" id="SSF56954">
    <property type="entry name" value="Outer membrane efflux proteins (OEP)"/>
    <property type="match status" value="1"/>
</dbReference>
<dbReference type="EMBL" id="WACR01000004">
    <property type="protein sequence ID" value="KAB1064810.1"/>
    <property type="molecule type" value="Genomic_DNA"/>
</dbReference>
<evidence type="ECO:0000256" key="2">
    <source>
        <dbReference type="ARBA" id="ARBA00022452"/>
    </source>
</evidence>
<evidence type="ECO:0000313" key="7">
    <source>
        <dbReference type="Proteomes" id="UP000435357"/>
    </source>
</evidence>
<dbReference type="PANTHER" id="PTHR30026">
    <property type="entry name" value="OUTER MEMBRANE PROTEIN TOLC"/>
    <property type="match status" value="1"/>
</dbReference>
<keyword evidence="2" id="KW-1134">Transmembrane beta strand</keyword>
<evidence type="ECO:0000256" key="4">
    <source>
        <dbReference type="ARBA" id="ARBA00023136"/>
    </source>
</evidence>
<dbReference type="RefSeq" id="WP_151167129.1">
    <property type="nucleotide sequence ID" value="NZ_WACR01000004.1"/>
</dbReference>
<keyword evidence="4" id="KW-0472">Membrane</keyword>
<dbReference type="AlphaFoldDB" id="A0A6N6M840"/>
<dbReference type="Gene3D" id="1.20.1600.10">
    <property type="entry name" value="Outer membrane efflux proteins (OEP)"/>
    <property type="match status" value="1"/>
</dbReference>
<proteinExistence type="predicted"/>
<dbReference type="Proteomes" id="UP000435357">
    <property type="component" value="Unassembled WGS sequence"/>
</dbReference>
<evidence type="ECO:0000256" key="5">
    <source>
        <dbReference type="ARBA" id="ARBA00023237"/>
    </source>
</evidence>
<accession>A0A6N6M840</accession>
<dbReference type="GO" id="GO:0015562">
    <property type="term" value="F:efflux transmembrane transporter activity"/>
    <property type="evidence" value="ECO:0007669"/>
    <property type="project" value="InterPro"/>
</dbReference>
<sequence>MYKTFVVLLALVVGIYNLQAQQSSIEEILQTIESNNNELAAFRSYIEGESWKLKAQNKLPDPQASAFYLPFGVHNSEDYSEFQISQQFEFPTVYAARGNWIDKKKEGLEQEYQKLKQDILLDAEKLILEFIFLQKKYRLVEQRVDQSKEMYGEVGDLFEKEQVDILDKNKARIVWLDQQFALEELETQQMNIVQDIKALNGGNEINPELSVYPYGIEIPSEDSIWNEYLNQDAQIELLEQETQVAQQRLKVERNQLLPNITAGYNYQGVAGNNYSGFYGGISIPLWSGHSKVKVAKAQIDYQEQHKTDVITSLKSKFSSRVQRYQLLLKKYREYQLAMDELNGKLLIQKSYELGEISFSEYFSEVAFYHQAEDRMLEIEKELQQLRAELFKYKL</sequence>
<evidence type="ECO:0000256" key="3">
    <source>
        <dbReference type="ARBA" id="ARBA00022692"/>
    </source>
</evidence>
<dbReference type="InterPro" id="IPR051906">
    <property type="entry name" value="TolC-like"/>
</dbReference>
<dbReference type="GO" id="GO:1990281">
    <property type="term" value="C:efflux pump complex"/>
    <property type="evidence" value="ECO:0007669"/>
    <property type="project" value="TreeGrafter"/>
</dbReference>
<protein>
    <submittedName>
        <fullName evidence="6">TolC family protein</fullName>
    </submittedName>
</protein>
<organism evidence="6 7">
    <name type="scientific">Salibacter halophilus</name>
    <dbReference type="NCBI Taxonomy" id="1803916"/>
    <lineage>
        <taxon>Bacteria</taxon>
        <taxon>Pseudomonadati</taxon>
        <taxon>Bacteroidota</taxon>
        <taxon>Flavobacteriia</taxon>
        <taxon>Flavobacteriales</taxon>
        <taxon>Salibacteraceae</taxon>
        <taxon>Salibacter</taxon>
    </lineage>
</organism>
<keyword evidence="5" id="KW-0998">Cell outer membrane</keyword>